<sequence>MGMTLMQQPRENWEIRQSSKKLERIQVQIVCTIEGEKKNTTTACMPKQNPGTYDSFNNGINGTQNFSDAAINSFNAKQNFSAAMHQSVSHSGHFNSSASVTRKYSDYSRQEYRSAATTLSSTNSGNANLVLLFFLLGRFKVKRTLNLK</sequence>
<dbReference type="Proteomes" id="UP000257109">
    <property type="component" value="Unassembled WGS sequence"/>
</dbReference>
<gene>
    <name evidence="1" type="ORF">CR513_23630</name>
</gene>
<accession>A0A371GUB6</accession>
<proteinExistence type="predicted"/>
<comment type="caution">
    <text evidence="1">The sequence shown here is derived from an EMBL/GenBank/DDBJ whole genome shotgun (WGS) entry which is preliminary data.</text>
</comment>
<evidence type="ECO:0000313" key="2">
    <source>
        <dbReference type="Proteomes" id="UP000257109"/>
    </source>
</evidence>
<keyword evidence="2" id="KW-1185">Reference proteome</keyword>
<feature type="non-terminal residue" evidence="1">
    <location>
        <position position="1"/>
    </location>
</feature>
<dbReference type="AlphaFoldDB" id="A0A371GUB6"/>
<evidence type="ECO:0000313" key="1">
    <source>
        <dbReference type="EMBL" id="RDX94036.1"/>
    </source>
</evidence>
<name>A0A371GUB6_MUCPR</name>
<dbReference type="EMBL" id="QJKJ01004470">
    <property type="protein sequence ID" value="RDX94036.1"/>
    <property type="molecule type" value="Genomic_DNA"/>
</dbReference>
<organism evidence="1 2">
    <name type="scientific">Mucuna pruriens</name>
    <name type="common">Velvet bean</name>
    <name type="synonym">Dolichos pruriens</name>
    <dbReference type="NCBI Taxonomy" id="157652"/>
    <lineage>
        <taxon>Eukaryota</taxon>
        <taxon>Viridiplantae</taxon>
        <taxon>Streptophyta</taxon>
        <taxon>Embryophyta</taxon>
        <taxon>Tracheophyta</taxon>
        <taxon>Spermatophyta</taxon>
        <taxon>Magnoliopsida</taxon>
        <taxon>eudicotyledons</taxon>
        <taxon>Gunneridae</taxon>
        <taxon>Pentapetalae</taxon>
        <taxon>rosids</taxon>
        <taxon>fabids</taxon>
        <taxon>Fabales</taxon>
        <taxon>Fabaceae</taxon>
        <taxon>Papilionoideae</taxon>
        <taxon>50 kb inversion clade</taxon>
        <taxon>NPAAA clade</taxon>
        <taxon>indigoferoid/millettioid clade</taxon>
        <taxon>Phaseoleae</taxon>
        <taxon>Mucuna</taxon>
    </lineage>
</organism>
<protein>
    <submittedName>
        <fullName evidence="1">Uncharacterized protein</fullName>
    </submittedName>
</protein>
<reference evidence="1" key="1">
    <citation type="submission" date="2018-05" db="EMBL/GenBank/DDBJ databases">
        <title>Draft genome of Mucuna pruriens seed.</title>
        <authorList>
            <person name="Nnadi N.E."/>
            <person name="Vos R."/>
            <person name="Hasami M.H."/>
            <person name="Devisetty U.K."/>
            <person name="Aguiy J.C."/>
        </authorList>
    </citation>
    <scope>NUCLEOTIDE SEQUENCE [LARGE SCALE GENOMIC DNA]</scope>
    <source>
        <strain evidence="1">JCA_2017</strain>
    </source>
</reference>